<dbReference type="InterPro" id="IPR053038">
    <property type="entry name" value="RLP_Defense"/>
</dbReference>
<evidence type="ECO:0000256" key="3">
    <source>
        <dbReference type="SAM" id="Phobius"/>
    </source>
</evidence>
<evidence type="ECO:0000313" key="4">
    <source>
        <dbReference type="EMBL" id="CAD8420443.1"/>
    </source>
</evidence>
<accession>A0A7S0CEJ2</accession>
<dbReference type="InterPro" id="IPR032675">
    <property type="entry name" value="LRR_dom_sf"/>
</dbReference>
<dbReference type="PROSITE" id="PS51450">
    <property type="entry name" value="LRR"/>
    <property type="match status" value="1"/>
</dbReference>
<dbReference type="InterPro" id="IPR003591">
    <property type="entry name" value="Leu-rich_rpt_typical-subtyp"/>
</dbReference>
<organism evidence="4">
    <name type="scientific">Proboscia inermis</name>
    <dbReference type="NCBI Taxonomy" id="420281"/>
    <lineage>
        <taxon>Eukaryota</taxon>
        <taxon>Sar</taxon>
        <taxon>Stramenopiles</taxon>
        <taxon>Ochrophyta</taxon>
        <taxon>Bacillariophyta</taxon>
        <taxon>Coscinodiscophyceae</taxon>
        <taxon>Rhizosoleniophycidae</taxon>
        <taxon>Rhizosoleniales</taxon>
        <taxon>Rhizosoleniaceae</taxon>
        <taxon>Proboscia</taxon>
    </lineage>
</organism>
<keyword evidence="3" id="KW-1133">Transmembrane helix</keyword>
<name>A0A7S0CEJ2_9STRA</name>
<sequence>MAAVGLSSLAGIGECRTLKDLNLNSNDLRGKIENDIFELDNLEELTLDFNHFSGSLPSGIGNLKNLRLFSCADSDLSGQLPSSISKVSNLVTLRLPSNSFEGTLPPELGTMSNLSVLDLSKQKSAGISGPLISFSDLSAIRKIDLSENSLTGTIPKTMLSNSIPSLIEVADFSFNQLSGSVPASLGPIIDVCYLEGNYITGIDDTLCERSVGDSVEQFGCDAILCAPGSYNPLGRQTSTANKCMICPTTTNFFGSIVCEHILSTSLDDDDKQNLLSGTSFEWQILKLFYDSCDGYHWHYSDGWLEENSSFCNWEGIKCVSSSAEESVFSINLGANNLVGTPPMELFLLPSLSSLSLYSNPIDFSFKGIEKAKRLTHLFLDATTLKSIDGIGKAPSLKEAHLRFNSLERIDEIYQLSQLTYASMSNNKIVNIPTNLSDLSELKVLLLKDNQIRVTLDEMVFPPSLRMLDLSSNHITGTIPSSFLNTIPTNGDMIVDLSGNLLRGIIPATLARFERLELYLRNNYFDGIPAELCMKTNWNGGSVKSFGCDGILCPKYTYAILGRQATNHDSCQPCKTAVYLGSSKCFSEDYNNIDHEKALPSFHNEVAITGVVIFSLILAIFIWSAFADKT</sequence>
<protein>
    <recommendedName>
        <fullName evidence="5">Leucine-rich repeat-containing N-terminal plant-type domain-containing protein</fullName>
    </recommendedName>
</protein>
<reference evidence="4" key="1">
    <citation type="submission" date="2021-01" db="EMBL/GenBank/DDBJ databases">
        <authorList>
            <person name="Corre E."/>
            <person name="Pelletier E."/>
            <person name="Niang G."/>
            <person name="Scheremetjew M."/>
            <person name="Finn R."/>
            <person name="Kale V."/>
            <person name="Holt S."/>
            <person name="Cochrane G."/>
            <person name="Meng A."/>
            <person name="Brown T."/>
            <person name="Cohen L."/>
        </authorList>
    </citation>
    <scope>NUCLEOTIDE SEQUENCE</scope>
    <source>
        <strain evidence="4">CCAP1064/1</strain>
    </source>
</reference>
<proteinExistence type="predicted"/>
<dbReference type="EMBL" id="HBEL01035383">
    <property type="protein sequence ID" value="CAD8420443.1"/>
    <property type="molecule type" value="Transcribed_RNA"/>
</dbReference>
<dbReference type="FunFam" id="3.80.10.10:FF:000041">
    <property type="entry name" value="LRR receptor-like serine/threonine-protein kinase ERECTA"/>
    <property type="match status" value="1"/>
</dbReference>
<dbReference type="PANTHER" id="PTHR48064:SF6">
    <property type="entry name" value="RECEPTOR-LIKE PROTEIN KINASE 2"/>
    <property type="match status" value="1"/>
</dbReference>
<feature type="transmembrane region" description="Helical" evidence="3">
    <location>
        <begin position="605"/>
        <end position="625"/>
    </location>
</feature>
<keyword evidence="2" id="KW-0677">Repeat</keyword>
<gene>
    <name evidence="4" type="ORF">PINE0816_LOCUS16594</name>
</gene>
<dbReference type="PANTHER" id="PTHR48064">
    <property type="entry name" value="OS01G0750400 PROTEIN"/>
    <property type="match status" value="1"/>
</dbReference>
<dbReference type="SUPFAM" id="SSF52058">
    <property type="entry name" value="L domain-like"/>
    <property type="match status" value="2"/>
</dbReference>
<evidence type="ECO:0000256" key="1">
    <source>
        <dbReference type="ARBA" id="ARBA00022614"/>
    </source>
</evidence>
<dbReference type="Gene3D" id="3.80.10.10">
    <property type="entry name" value="Ribonuclease Inhibitor"/>
    <property type="match status" value="2"/>
</dbReference>
<dbReference type="Pfam" id="PF00560">
    <property type="entry name" value="LRR_1"/>
    <property type="match status" value="3"/>
</dbReference>
<keyword evidence="1" id="KW-0433">Leucine-rich repeat</keyword>
<dbReference type="InterPro" id="IPR001611">
    <property type="entry name" value="Leu-rich_rpt"/>
</dbReference>
<keyword evidence="3" id="KW-0472">Membrane</keyword>
<evidence type="ECO:0000256" key="2">
    <source>
        <dbReference type="ARBA" id="ARBA00022737"/>
    </source>
</evidence>
<dbReference type="AlphaFoldDB" id="A0A7S0CEJ2"/>
<dbReference type="SMART" id="SM00369">
    <property type="entry name" value="LRR_TYP"/>
    <property type="match status" value="5"/>
</dbReference>
<evidence type="ECO:0008006" key="5">
    <source>
        <dbReference type="Google" id="ProtNLM"/>
    </source>
</evidence>
<keyword evidence="3" id="KW-0812">Transmembrane</keyword>